<evidence type="ECO:0000256" key="1">
    <source>
        <dbReference type="ARBA" id="ARBA00023186"/>
    </source>
</evidence>
<dbReference type="InterPro" id="IPR020945">
    <property type="entry name" value="DMSO/NO3_reduct_chaperone"/>
</dbReference>
<keyword evidence="1" id="KW-0143">Chaperone</keyword>
<dbReference type="InterPro" id="IPR050289">
    <property type="entry name" value="TorD/DmsD_chaperones"/>
</dbReference>
<keyword evidence="4" id="KW-1185">Reference proteome</keyword>
<dbReference type="KEGG" id="azz:DEW08_15820"/>
<dbReference type="Gene3D" id="1.10.3480.10">
    <property type="entry name" value="TorD-like"/>
    <property type="match status" value="1"/>
</dbReference>
<gene>
    <name evidence="3" type="ORF">DEW08_15820</name>
</gene>
<sequence length="258" mass="28056">MNRDESALKSGPAAPDPGAAALPMAAGDLHRLIALHERAPDPALLGRLRAAPLRELFAVTPDRDDALQAMALVDEVLGDLPDPIDRDSLAGMIADFDAIHRQDLYRTCPQERSWVPGDPLPGLLRWHEAAGLTAGGPAAGPADDPAGGPAPDHLVSELRLLATLLDRQDARAAVRFLDEHVLSWVPAFCGRVATRCREPFYAGVAILTSAWIDHLRDWLGESCGQPRPAETPDPDHRRRRWSDGRRPRACCCEAEPPR</sequence>
<feature type="compositionally biased region" description="Basic and acidic residues" evidence="2">
    <location>
        <begin position="233"/>
        <end position="246"/>
    </location>
</feature>
<evidence type="ECO:0008006" key="5">
    <source>
        <dbReference type="Google" id="ProtNLM"/>
    </source>
</evidence>
<evidence type="ECO:0000313" key="4">
    <source>
        <dbReference type="Proteomes" id="UP000245629"/>
    </source>
</evidence>
<dbReference type="SUPFAM" id="SSF89155">
    <property type="entry name" value="TorD-like"/>
    <property type="match status" value="1"/>
</dbReference>
<protein>
    <recommendedName>
        <fullName evidence="5">Molecular chaperone TorD</fullName>
    </recommendedName>
</protein>
<dbReference type="PANTHER" id="PTHR34227">
    <property type="entry name" value="CHAPERONE PROTEIN YCDY"/>
    <property type="match status" value="1"/>
</dbReference>
<accession>A0A2S2CU83</accession>
<evidence type="ECO:0000313" key="3">
    <source>
        <dbReference type="EMBL" id="AWK88048.1"/>
    </source>
</evidence>
<dbReference type="OrthoDB" id="7849731at2"/>
<feature type="region of interest" description="Disordered" evidence="2">
    <location>
        <begin position="222"/>
        <end position="246"/>
    </location>
</feature>
<organism evidence="3 4">
    <name type="scientific">Azospirillum thermophilum</name>
    <dbReference type="NCBI Taxonomy" id="2202148"/>
    <lineage>
        <taxon>Bacteria</taxon>
        <taxon>Pseudomonadati</taxon>
        <taxon>Pseudomonadota</taxon>
        <taxon>Alphaproteobacteria</taxon>
        <taxon>Rhodospirillales</taxon>
        <taxon>Azospirillaceae</taxon>
        <taxon>Azospirillum</taxon>
    </lineage>
</organism>
<dbReference type="AlphaFoldDB" id="A0A2S2CU83"/>
<dbReference type="EMBL" id="CP029353">
    <property type="protein sequence ID" value="AWK88048.1"/>
    <property type="molecule type" value="Genomic_DNA"/>
</dbReference>
<dbReference type="Pfam" id="PF02613">
    <property type="entry name" value="Nitrate_red_del"/>
    <property type="match status" value="1"/>
</dbReference>
<proteinExistence type="predicted"/>
<evidence type="ECO:0000256" key="2">
    <source>
        <dbReference type="SAM" id="MobiDB-lite"/>
    </source>
</evidence>
<name>A0A2S2CU83_9PROT</name>
<dbReference type="RefSeq" id="WP_109329907.1">
    <property type="nucleotide sequence ID" value="NZ_CP029353.1"/>
</dbReference>
<dbReference type="Proteomes" id="UP000245629">
    <property type="component" value="Chromosome 2"/>
</dbReference>
<reference evidence="4" key="1">
    <citation type="submission" date="2018-05" db="EMBL/GenBank/DDBJ databases">
        <title>Azospirillum thermophila sp. nov., a novel isolated from hot spring.</title>
        <authorList>
            <person name="Zhao Z."/>
        </authorList>
    </citation>
    <scope>NUCLEOTIDE SEQUENCE [LARGE SCALE GENOMIC DNA]</scope>
    <source>
        <strain evidence="4">CFH 70021</strain>
    </source>
</reference>
<dbReference type="InterPro" id="IPR036411">
    <property type="entry name" value="TorD-like_sf"/>
</dbReference>
<dbReference type="PANTHER" id="PTHR34227:SF1">
    <property type="entry name" value="DIMETHYL SULFOXIDE REDUCTASE CHAPERONE-RELATED"/>
    <property type="match status" value="1"/>
</dbReference>